<feature type="binding site" evidence="7">
    <location>
        <position position="163"/>
    </location>
    <ligand>
        <name>2-oxoglutarate</name>
        <dbReference type="ChEBI" id="CHEBI:16810"/>
    </ligand>
</feature>
<dbReference type="Gene3D" id="2.60.120.620">
    <property type="entry name" value="q2cbj1_9rhob like domain"/>
    <property type="match status" value="1"/>
</dbReference>
<dbReference type="HAMAP" id="MF_00657">
    <property type="entry name" value="Hydroxyl_YbiX"/>
    <property type="match status" value="1"/>
</dbReference>
<comment type="cofactor">
    <cofactor evidence="7">
        <name>Fe(2+)</name>
        <dbReference type="ChEBI" id="CHEBI:29033"/>
    </cofactor>
    <text evidence="7">Binds 1 Fe(2+) ion per subunit.</text>
</comment>
<proteinExistence type="inferred from homology"/>
<name>A0A4S2GYA9_9PROT</name>
<organism evidence="9 10">
    <name type="scientific">Marinicauda algicola</name>
    <dbReference type="NCBI Taxonomy" id="2029849"/>
    <lineage>
        <taxon>Bacteria</taxon>
        <taxon>Pseudomonadati</taxon>
        <taxon>Pseudomonadota</taxon>
        <taxon>Alphaproteobacteria</taxon>
        <taxon>Maricaulales</taxon>
        <taxon>Maricaulaceae</taxon>
        <taxon>Marinicauda</taxon>
    </lineage>
</organism>
<dbReference type="NCBIfam" id="NF003974">
    <property type="entry name" value="PRK05467.1-3"/>
    <property type="match status" value="1"/>
</dbReference>
<dbReference type="NCBIfam" id="NF003975">
    <property type="entry name" value="PRK05467.1-4"/>
    <property type="match status" value="1"/>
</dbReference>
<evidence type="ECO:0000313" key="9">
    <source>
        <dbReference type="EMBL" id="TGY87762.1"/>
    </source>
</evidence>
<dbReference type="OrthoDB" id="9812472at2"/>
<sequence length="220" mass="24240">MTALLQNVLTAEEIARIGELVTGEDRFEDGKATAGWAAKRVKANEQAKSGPRLDAVRRLVRAALERHELFASYAVPKAVFRILVSRYRPGMEYGLHVDDAIMSGHRADLSFTLFLSDPSSYEGGELVIEAAEGETAIKLEPGQAVVYPTGALHRVAPVASGERLAIVGWVQSLVRRADRREVVFDLDQTIRALHQAKAPQAAIDRLLKTKANLMRQWAEV</sequence>
<feature type="domain" description="Fe2OG dioxygenase" evidence="8">
    <location>
        <begin position="78"/>
        <end position="172"/>
    </location>
</feature>
<gene>
    <name evidence="9" type="ORF">E5163_12590</name>
</gene>
<keyword evidence="3 7" id="KW-0847">Vitamin C</keyword>
<dbReference type="AlphaFoldDB" id="A0A4S2GYA9"/>
<dbReference type="GO" id="GO:0005506">
    <property type="term" value="F:iron ion binding"/>
    <property type="evidence" value="ECO:0007669"/>
    <property type="project" value="UniProtKB-UniRule"/>
</dbReference>
<dbReference type="Gene3D" id="4.10.860.20">
    <property type="entry name" value="Rabenosyn, Rab binding domain"/>
    <property type="match status" value="1"/>
</dbReference>
<dbReference type="InterPro" id="IPR023550">
    <property type="entry name" value="PKHD_hydroxylase"/>
</dbReference>
<evidence type="ECO:0000256" key="1">
    <source>
        <dbReference type="ARBA" id="ARBA00001961"/>
    </source>
</evidence>
<keyword evidence="6 7" id="KW-0408">Iron</keyword>
<dbReference type="PANTHER" id="PTHR41536:SF1">
    <property type="entry name" value="PKHD-TYPE HYDROXYLASE YBIX"/>
    <property type="match status" value="1"/>
</dbReference>
<dbReference type="Pfam" id="PF18331">
    <property type="entry name" value="PKHD_C"/>
    <property type="match status" value="1"/>
</dbReference>
<dbReference type="EMBL" id="SRXW01000004">
    <property type="protein sequence ID" value="TGY87762.1"/>
    <property type="molecule type" value="Genomic_DNA"/>
</dbReference>
<dbReference type="InterPro" id="IPR005123">
    <property type="entry name" value="Oxoglu/Fe-dep_dioxygenase_dom"/>
</dbReference>
<evidence type="ECO:0000313" key="10">
    <source>
        <dbReference type="Proteomes" id="UP000308054"/>
    </source>
</evidence>
<keyword evidence="4 7" id="KW-0223">Dioxygenase</keyword>
<dbReference type="InterPro" id="IPR041097">
    <property type="entry name" value="PKHD_C"/>
</dbReference>
<dbReference type="GO" id="GO:0006974">
    <property type="term" value="P:DNA damage response"/>
    <property type="evidence" value="ECO:0007669"/>
    <property type="project" value="TreeGrafter"/>
</dbReference>
<comment type="cofactor">
    <cofactor evidence="1 7">
        <name>L-ascorbate</name>
        <dbReference type="ChEBI" id="CHEBI:38290"/>
    </cofactor>
</comment>
<dbReference type="InterPro" id="IPR044862">
    <property type="entry name" value="Pro_4_hyd_alph_FE2OG_OXY"/>
</dbReference>
<reference evidence="9 10" key="1">
    <citation type="journal article" date="2017" name="Int. J. Syst. Evol. Microbiol.">
        <title>Marinicauda algicola sp. nov., isolated from a marine red alga Rhodosorus marinus.</title>
        <authorList>
            <person name="Jeong S.E."/>
            <person name="Jeon S.H."/>
            <person name="Chun B.H."/>
            <person name="Kim D.W."/>
            <person name="Jeon C.O."/>
        </authorList>
    </citation>
    <scope>NUCLEOTIDE SEQUENCE [LARGE SCALE GENOMIC DNA]</scope>
    <source>
        <strain evidence="9 10">JCM 31718</strain>
    </source>
</reference>
<dbReference type="GO" id="GO:0006879">
    <property type="term" value="P:intracellular iron ion homeostasis"/>
    <property type="evidence" value="ECO:0007669"/>
    <property type="project" value="TreeGrafter"/>
</dbReference>
<dbReference type="RefSeq" id="WP_135996555.1">
    <property type="nucleotide sequence ID" value="NZ_CP071057.1"/>
</dbReference>
<accession>A0A4S2GYA9</accession>
<keyword evidence="5 7" id="KW-0560">Oxidoreductase</keyword>
<feature type="binding site" evidence="7">
    <location>
        <position position="153"/>
    </location>
    <ligand>
        <name>Fe cation</name>
        <dbReference type="ChEBI" id="CHEBI:24875"/>
    </ligand>
</feature>
<dbReference type="GO" id="GO:0016706">
    <property type="term" value="F:2-oxoglutarate-dependent dioxygenase activity"/>
    <property type="evidence" value="ECO:0007669"/>
    <property type="project" value="UniProtKB-UniRule"/>
</dbReference>
<dbReference type="SMART" id="SM00702">
    <property type="entry name" value="P4Hc"/>
    <property type="match status" value="1"/>
</dbReference>
<dbReference type="PANTHER" id="PTHR41536">
    <property type="entry name" value="PKHD-TYPE HYDROXYLASE YBIX"/>
    <property type="match status" value="1"/>
</dbReference>
<evidence type="ECO:0000256" key="7">
    <source>
        <dbReference type="HAMAP-Rule" id="MF_00657"/>
    </source>
</evidence>
<comment type="caution">
    <text evidence="9">The sequence shown here is derived from an EMBL/GenBank/DDBJ whole genome shotgun (WGS) entry which is preliminary data.</text>
</comment>
<evidence type="ECO:0000256" key="4">
    <source>
        <dbReference type="ARBA" id="ARBA00022964"/>
    </source>
</evidence>
<feature type="binding site" evidence="7">
    <location>
        <position position="96"/>
    </location>
    <ligand>
        <name>Fe cation</name>
        <dbReference type="ChEBI" id="CHEBI:24875"/>
    </ligand>
</feature>
<evidence type="ECO:0000256" key="3">
    <source>
        <dbReference type="ARBA" id="ARBA00022896"/>
    </source>
</evidence>
<evidence type="ECO:0000259" key="8">
    <source>
        <dbReference type="PROSITE" id="PS51471"/>
    </source>
</evidence>
<evidence type="ECO:0000256" key="6">
    <source>
        <dbReference type="ARBA" id="ARBA00023004"/>
    </source>
</evidence>
<dbReference type="InterPro" id="IPR006620">
    <property type="entry name" value="Pro_4_hyd_alph"/>
</dbReference>
<keyword evidence="2 7" id="KW-0479">Metal-binding</keyword>
<dbReference type="GO" id="GO:0031418">
    <property type="term" value="F:L-ascorbic acid binding"/>
    <property type="evidence" value="ECO:0007669"/>
    <property type="project" value="UniProtKB-KW"/>
</dbReference>
<dbReference type="Pfam" id="PF13640">
    <property type="entry name" value="2OG-FeII_Oxy_3"/>
    <property type="match status" value="1"/>
</dbReference>
<evidence type="ECO:0000256" key="5">
    <source>
        <dbReference type="ARBA" id="ARBA00023002"/>
    </source>
</evidence>
<feature type="binding site" evidence="7">
    <location>
        <position position="98"/>
    </location>
    <ligand>
        <name>Fe cation</name>
        <dbReference type="ChEBI" id="CHEBI:24875"/>
    </ligand>
</feature>
<evidence type="ECO:0000256" key="2">
    <source>
        <dbReference type="ARBA" id="ARBA00022723"/>
    </source>
</evidence>
<dbReference type="Proteomes" id="UP000308054">
    <property type="component" value="Unassembled WGS sequence"/>
</dbReference>
<dbReference type="PROSITE" id="PS51471">
    <property type="entry name" value="FE2OG_OXY"/>
    <property type="match status" value="1"/>
</dbReference>
<keyword evidence="10" id="KW-1185">Reference proteome</keyword>
<protein>
    <submittedName>
        <fullName evidence="9">Fe2+-dependent dioxygenase</fullName>
    </submittedName>
</protein>